<dbReference type="AlphaFoldDB" id="A0A271KDY3"/>
<name>A0A271KDY3_9HYPH</name>
<accession>A0A271KDY3</accession>
<sequence>MTLQEILASLLGPGAQSPLGPATQVGDHHNPAALMQAQQGLAQPHAMQMPQQRPQQAMPPQMAPQGQPMPQNAPQAAPEANGGGFGGLGGILQNIIAPQSAARNKTVGWLTQQGLDPGMATILASDKSALRAYVMQRSQGKTPIEINGRLVDPNTYEVLADFSEKKDPSLVNAGDGNLYDPQSKQWITAPNAGQKPPQVVELFDETTGQPYKATWNTEKREYERVGGIKARSGGTNLTVGPDGTVTYSEGGAPGMPKLSEAEGRNAGFYGRAAESHKLLADLEREGTSLFNKTVGDVPLVGNYALSQDAQKFKQAQRDFINAVLRRESGAVISPEEFENAKQQYFPQPGDGPEVIAQKRKNRDTTITGLKISGGQGSQFAVPAAPPPAGATPPAAALPKVGESRYGYRFKGGDPSEPSNWEKAN</sequence>
<proteinExistence type="predicted"/>
<evidence type="ECO:0000313" key="2">
    <source>
        <dbReference type="EMBL" id="PAP93988.1"/>
    </source>
</evidence>
<evidence type="ECO:0000313" key="3">
    <source>
        <dbReference type="Proteomes" id="UP000215931"/>
    </source>
</evidence>
<protein>
    <submittedName>
        <fullName evidence="2">Uncharacterized protein</fullName>
    </submittedName>
</protein>
<feature type="region of interest" description="Disordered" evidence="1">
    <location>
        <begin position="42"/>
        <end position="84"/>
    </location>
</feature>
<reference evidence="2 3" key="1">
    <citation type="submission" date="2017-08" db="EMBL/GenBank/DDBJ databases">
        <title>Mesorhizobium wenxinae sp. nov., a novel rhizobial species isolated from root nodules of chickpea (Cicer arietinum L.).</title>
        <authorList>
            <person name="Zhang J."/>
        </authorList>
    </citation>
    <scope>NUCLEOTIDE SEQUENCE [LARGE SCALE GENOMIC DNA]</scope>
    <source>
        <strain evidence="3">WYCCWR 10019</strain>
    </source>
</reference>
<dbReference type="EMBL" id="NPKH01000023">
    <property type="protein sequence ID" value="PAP93988.1"/>
    <property type="molecule type" value="Genomic_DNA"/>
</dbReference>
<feature type="compositionally biased region" description="Low complexity" evidence="1">
    <location>
        <begin position="42"/>
        <end position="78"/>
    </location>
</feature>
<comment type="caution">
    <text evidence="2">The sequence shown here is derived from an EMBL/GenBank/DDBJ whole genome shotgun (WGS) entry which is preliminary data.</text>
</comment>
<keyword evidence="3" id="KW-1185">Reference proteome</keyword>
<gene>
    <name evidence="2" type="ORF">CIT31_16610</name>
</gene>
<evidence type="ECO:0000256" key="1">
    <source>
        <dbReference type="SAM" id="MobiDB-lite"/>
    </source>
</evidence>
<dbReference type="Proteomes" id="UP000215931">
    <property type="component" value="Unassembled WGS sequence"/>
</dbReference>
<feature type="region of interest" description="Disordered" evidence="1">
    <location>
        <begin position="405"/>
        <end position="424"/>
    </location>
</feature>
<feature type="region of interest" description="Disordered" evidence="1">
    <location>
        <begin position="372"/>
        <end position="397"/>
    </location>
</feature>
<organism evidence="2 3">
    <name type="scientific">Mesorhizobium wenxiniae</name>
    <dbReference type="NCBI Taxonomy" id="2014805"/>
    <lineage>
        <taxon>Bacteria</taxon>
        <taxon>Pseudomonadati</taxon>
        <taxon>Pseudomonadota</taxon>
        <taxon>Alphaproteobacteria</taxon>
        <taxon>Hyphomicrobiales</taxon>
        <taxon>Phyllobacteriaceae</taxon>
        <taxon>Mesorhizobium</taxon>
    </lineage>
</organism>